<protein>
    <submittedName>
        <fullName evidence="1">Uncharacterized protein</fullName>
    </submittedName>
</protein>
<evidence type="ECO:0000313" key="1">
    <source>
        <dbReference type="EMBL" id="KHJ83467.1"/>
    </source>
</evidence>
<name>A0A0B1SIW3_OESDE</name>
<dbReference type="AlphaFoldDB" id="A0A0B1SIW3"/>
<gene>
    <name evidence="1" type="ORF">OESDEN_16836</name>
</gene>
<dbReference type="InterPro" id="IPR035109">
    <property type="entry name" value="ASPR"/>
</dbReference>
<reference evidence="1 2" key="1">
    <citation type="submission" date="2014-03" db="EMBL/GenBank/DDBJ databases">
        <title>Draft genome of the hookworm Oesophagostomum dentatum.</title>
        <authorList>
            <person name="Mitreva M."/>
        </authorList>
    </citation>
    <scope>NUCLEOTIDE SEQUENCE [LARGE SCALE GENOMIC DNA]</scope>
    <source>
        <strain evidence="1 2">OD-Hann</strain>
    </source>
</reference>
<proteinExistence type="predicted"/>
<dbReference type="EMBL" id="KN573343">
    <property type="protein sequence ID" value="KHJ83467.1"/>
    <property type="molecule type" value="Genomic_DNA"/>
</dbReference>
<keyword evidence="2" id="KW-1185">Reference proteome</keyword>
<sequence>TWSPSPLEDDLYDAFPNCTEFIPRNHTIPAGVVVKTVKKNMTYTCTLEFLALVYLRSPERYEEERKINKLNITVKEYNQTSYSVDMERFVKRAAENWTSELETISISAFGCSYRIIEEVTPFYNNHTVACVFGA</sequence>
<dbReference type="Proteomes" id="UP000053660">
    <property type="component" value="Unassembled WGS sequence"/>
</dbReference>
<accession>A0A0B1SIW3</accession>
<organism evidence="1 2">
    <name type="scientific">Oesophagostomum dentatum</name>
    <name type="common">Nodular worm</name>
    <dbReference type="NCBI Taxonomy" id="61180"/>
    <lineage>
        <taxon>Eukaryota</taxon>
        <taxon>Metazoa</taxon>
        <taxon>Ecdysozoa</taxon>
        <taxon>Nematoda</taxon>
        <taxon>Chromadorea</taxon>
        <taxon>Rhabditida</taxon>
        <taxon>Rhabditina</taxon>
        <taxon>Rhabditomorpha</taxon>
        <taxon>Strongyloidea</taxon>
        <taxon>Strongylidae</taxon>
        <taxon>Oesophagostomum</taxon>
    </lineage>
</organism>
<evidence type="ECO:0000313" key="2">
    <source>
        <dbReference type="Proteomes" id="UP000053660"/>
    </source>
</evidence>
<dbReference type="Pfam" id="PF17641">
    <property type="entry name" value="ASPRs"/>
    <property type="match status" value="1"/>
</dbReference>
<feature type="non-terminal residue" evidence="1">
    <location>
        <position position="1"/>
    </location>
</feature>